<dbReference type="HOGENOM" id="CLU_000445_143_0_4"/>
<dbReference type="InterPro" id="IPR035919">
    <property type="entry name" value="EAL_sf"/>
</dbReference>
<dbReference type="RefSeq" id="WP_043371745.1">
    <property type="nucleotide sequence ID" value="NZ_CP006704.1"/>
</dbReference>
<dbReference type="SMART" id="SM00052">
    <property type="entry name" value="EAL"/>
    <property type="match status" value="1"/>
</dbReference>
<dbReference type="SUPFAM" id="SSF141868">
    <property type="entry name" value="EAL domain-like"/>
    <property type="match status" value="1"/>
</dbReference>
<sequence>MVDAENKEQAHYREVEWLGKKFPKSDRAIKIRLLLQLNTLVCTSLGIFWTICYSFFSRIDLALIFVALFFVGVCSYFSAKKFSYQYLAGIAHALLFIVIAISLIDSPIEDVPRSAHVYFLPLAIGVVFVFNQKDRYMGIIFPRLCLILFAIFGVGLMDMDVSSISPPENIRWIGCISNYLFSTLVLACILKIYISNLNAKVDLAFNLAQAVSKNEIVVHYQIQVDKDGNPLGAEALVRWMHRERGLLSPDKFIPLAEESFVIRDIGLEVLRQSCHLLREWSEDPLLQNKYIAVNVSPVQLIDDDFVSDVIKVVQAAGVDPGLIELELTESALSMDAEKASLKIQQLRDFGIRWALDDFGSGFSSLAILKSLPVQKIKIDRQFIKDAKSSESSKNLLKKILEISELMGMEAIVEGVEDHSQHTMLVDLGYSQFQGYLFGRPNPASDLTDSIRSRRG</sequence>
<feature type="transmembrane region" description="Helical" evidence="1">
    <location>
        <begin position="116"/>
        <end position="132"/>
    </location>
</feature>
<dbReference type="EMBL" id="CP006704">
    <property type="protein sequence ID" value="AIJ45942.1"/>
    <property type="molecule type" value="Genomic_DNA"/>
</dbReference>
<dbReference type="CDD" id="cd01948">
    <property type="entry name" value="EAL"/>
    <property type="match status" value="1"/>
</dbReference>
<keyword evidence="1" id="KW-0472">Membrane</keyword>
<feature type="transmembrane region" description="Helical" evidence="1">
    <location>
        <begin position="169"/>
        <end position="190"/>
    </location>
</feature>
<feature type="transmembrane region" description="Helical" evidence="1">
    <location>
        <begin position="62"/>
        <end position="79"/>
    </location>
</feature>
<evidence type="ECO:0000259" key="2">
    <source>
        <dbReference type="PROSITE" id="PS50883"/>
    </source>
</evidence>
<accession>A0A076PRF0</accession>
<dbReference type="Proteomes" id="UP000028782">
    <property type="component" value="Chromosome"/>
</dbReference>
<keyword evidence="1" id="KW-1133">Transmembrane helix</keyword>
<evidence type="ECO:0000313" key="3">
    <source>
        <dbReference type="EMBL" id="AIJ45942.1"/>
    </source>
</evidence>
<proteinExistence type="predicted"/>
<reference evidence="3 4" key="1">
    <citation type="journal article" date="2014" name="Genome Announc.">
        <title>Complete Genome Sequence of Polychlorinated Biphenyl Degrader Comamonas testosteroni TK102 (NBRC 109938).</title>
        <authorList>
            <person name="Fukuda K."/>
            <person name="Hosoyama A."/>
            <person name="Tsuchikane K."/>
            <person name="Ohji S."/>
            <person name="Yamazoe A."/>
            <person name="Fujita N."/>
            <person name="Shintani M."/>
            <person name="Kimbara K."/>
        </authorList>
    </citation>
    <scope>NUCLEOTIDE SEQUENCE [LARGE SCALE GENOMIC DNA]</scope>
    <source>
        <strain evidence="3">TK102</strain>
    </source>
</reference>
<dbReference type="AlphaFoldDB" id="A0A076PRF0"/>
<dbReference type="KEGG" id="ctes:O987_09040"/>
<organism evidence="3 4">
    <name type="scientific">Comamonas testosteroni TK102</name>
    <dbReference type="NCBI Taxonomy" id="1392005"/>
    <lineage>
        <taxon>Bacteria</taxon>
        <taxon>Pseudomonadati</taxon>
        <taxon>Pseudomonadota</taxon>
        <taxon>Betaproteobacteria</taxon>
        <taxon>Burkholderiales</taxon>
        <taxon>Comamonadaceae</taxon>
        <taxon>Comamonas</taxon>
    </lineage>
</organism>
<feature type="domain" description="EAL" evidence="2">
    <location>
        <begin position="200"/>
        <end position="454"/>
    </location>
</feature>
<gene>
    <name evidence="3" type="ORF">O987_09040</name>
</gene>
<dbReference type="PROSITE" id="PS50883">
    <property type="entry name" value="EAL"/>
    <property type="match status" value="1"/>
</dbReference>
<dbReference type="PANTHER" id="PTHR33121:SF70">
    <property type="entry name" value="SIGNALING PROTEIN YKOW"/>
    <property type="match status" value="1"/>
</dbReference>
<name>A0A076PRF0_COMTE</name>
<feature type="transmembrane region" description="Helical" evidence="1">
    <location>
        <begin position="139"/>
        <end position="157"/>
    </location>
</feature>
<dbReference type="InterPro" id="IPR050706">
    <property type="entry name" value="Cyclic-di-GMP_PDE-like"/>
</dbReference>
<dbReference type="PANTHER" id="PTHR33121">
    <property type="entry name" value="CYCLIC DI-GMP PHOSPHODIESTERASE PDEF"/>
    <property type="match status" value="1"/>
</dbReference>
<dbReference type="Gene3D" id="3.20.20.450">
    <property type="entry name" value="EAL domain"/>
    <property type="match status" value="1"/>
</dbReference>
<evidence type="ECO:0000256" key="1">
    <source>
        <dbReference type="SAM" id="Phobius"/>
    </source>
</evidence>
<keyword evidence="1" id="KW-0812">Transmembrane</keyword>
<feature type="transmembrane region" description="Helical" evidence="1">
    <location>
        <begin position="33"/>
        <end position="56"/>
    </location>
</feature>
<dbReference type="GO" id="GO:0071111">
    <property type="term" value="F:cyclic-guanylate-specific phosphodiesterase activity"/>
    <property type="evidence" value="ECO:0007669"/>
    <property type="project" value="InterPro"/>
</dbReference>
<evidence type="ECO:0000313" key="4">
    <source>
        <dbReference type="Proteomes" id="UP000028782"/>
    </source>
</evidence>
<dbReference type="Pfam" id="PF00563">
    <property type="entry name" value="EAL"/>
    <property type="match status" value="1"/>
</dbReference>
<feature type="transmembrane region" description="Helical" evidence="1">
    <location>
        <begin position="86"/>
        <end position="104"/>
    </location>
</feature>
<dbReference type="InterPro" id="IPR001633">
    <property type="entry name" value="EAL_dom"/>
</dbReference>
<protein>
    <submittedName>
        <fullName evidence="3">Diguanylate phosphodiesterase</fullName>
    </submittedName>
</protein>